<protein>
    <submittedName>
        <fullName evidence="2">Uncharacterized protein</fullName>
    </submittedName>
</protein>
<keyword evidence="3" id="KW-1185">Reference proteome</keyword>
<gene>
    <name evidence="2" type="ORF">HGRIS_013867</name>
</gene>
<organism evidence="2 3">
    <name type="scientific">Hohenbuehelia grisea</name>
    <dbReference type="NCBI Taxonomy" id="104357"/>
    <lineage>
        <taxon>Eukaryota</taxon>
        <taxon>Fungi</taxon>
        <taxon>Dikarya</taxon>
        <taxon>Basidiomycota</taxon>
        <taxon>Agaricomycotina</taxon>
        <taxon>Agaricomycetes</taxon>
        <taxon>Agaricomycetidae</taxon>
        <taxon>Agaricales</taxon>
        <taxon>Pleurotineae</taxon>
        <taxon>Pleurotaceae</taxon>
        <taxon>Hohenbuehelia</taxon>
    </lineage>
</organism>
<evidence type="ECO:0000256" key="1">
    <source>
        <dbReference type="SAM" id="MobiDB-lite"/>
    </source>
</evidence>
<evidence type="ECO:0000313" key="2">
    <source>
        <dbReference type="EMBL" id="KAL0947793.1"/>
    </source>
</evidence>
<feature type="compositionally biased region" description="Low complexity" evidence="1">
    <location>
        <begin position="82"/>
        <end position="102"/>
    </location>
</feature>
<dbReference type="Proteomes" id="UP001556367">
    <property type="component" value="Unassembled WGS sequence"/>
</dbReference>
<accession>A0ABR3IWZ6</accession>
<proteinExistence type="predicted"/>
<feature type="region of interest" description="Disordered" evidence="1">
    <location>
        <begin position="269"/>
        <end position="342"/>
    </location>
</feature>
<reference evidence="3" key="1">
    <citation type="submission" date="2024-06" db="EMBL/GenBank/DDBJ databases">
        <title>Multi-omics analyses provide insights into the biosynthesis of the anticancer antibiotic pleurotin in Hohenbuehelia grisea.</title>
        <authorList>
            <person name="Weaver J.A."/>
            <person name="Alberti F."/>
        </authorList>
    </citation>
    <scope>NUCLEOTIDE SEQUENCE [LARGE SCALE GENOMIC DNA]</scope>
    <source>
        <strain evidence="3">T-177</strain>
    </source>
</reference>
<evidence type="ECO:0000313" key="3">
    <source>
        <dbReference type="Proteomes" id="UP001556367"/>
    </source>
</evidence>
<sequence length="408" mass="44003">MVHTHPRPATTSKQPAAFTFTIKGNNLTPTPMKAATKRAHAETPLQINTGKRTKVSLHVQPGSESSSPNMSPLSTLDEEQSPVGPGTRGTRGTRPPVFTTRPETPLHKRVDLSHIEVPNSYNALMMYIDQQDTGLPTELLEKMKALVKALGESSAHNRNVPLSIAKKFLDILLTSDPNSNQFDEDNNNSQWGHALYSTNFTPATENWQTIGNADFALHLLSAGLRVSLVARALCFHLNVPAPSSWLADDYLGRLVDKITHAWVESGAPLPLDASVSTDPPDDSITRTKPQAKTKARAGSSKPKSTGKSARTERAAKPAASKASADTDGDAEGGASPGLNPNDKAAFVIKDLKSILDNITREEGWNVLKGLGVVITKIDTKLTEAFQADEVSVLEAARTEFKNKLAKVK</sequence>
<feature type="region of interest" description="Disordered" evidence="1">
    <location>
        <begin position="1"/>
        <end position="105"/>
    </location>
</feature>
<comment type="caution">
    <text evidence="2">The sequence shown here is derived from an EMBL/GenBank/DDBJ whole genome shotgun (WGS) entry which is preliminary data.</text>
</comment>
<feature type="compositionally biased region" description="Low complexity" evidence="1">
    <location>
        <begin position="61"/>
        <end position="74"/>
    </location>
</feature>
<name>A0ABR3IWZ6_9AGAR</name>
<dbReference type="EMBL" id="JASNQZ010000015">
    <property type="protein sequence ID" value="KAL0947793.1"/>
    <property type="molecule type" value="Genomic_DNA"/>
</dbReference>